<gene>
    <name evidence="1" type="ORF">CIT292_10047</name>
</gene>
<dbReference type="HOGENOM" id="CLU_2477778_0_0_6"/>
<comment type="caution">
    <text evidence="1">The sequence shown here is derived from an EMBL/GenBank/DDBJ whole genome shotgun (WGS) entry which is preliminary data.</text>
</comment>
<evidence type="ECO:0000313" key="2">
    <source>
        <dbReference type="Proteomes" id="UP000003880"/>
    </source>
</evidence>
<dbReference type="Proteomes" id="UP000003880">
    <property type="component" value="Unassembled WGS sequence"/>
</dbReference>
<name>D4BHN4_9ENTR</name>
<dbReference type="AlphaFoldDB" id="D4BHN4"/>
<organism evidence="1 2">
    <name type="scientific">Citrobacter youngae ATCC 29220</name>
    <dbReference type="NCBI Taxonomy" id="500640"/>
    <lineage>
        <taxon>Bacteria</taxon>
        <taxon>Pseudomonadati</taxon>
        <taxon>Pseudomonadota</taxon>
        <taxon>Gammaproteobacteria</taxon>
        <taxon>Enterobacterales</taxon>
        <taxon>Enterobacteriaceae</taxon>
        <taxon>Citrobacter</taxon>
        <taxon>Citrobacter freundii complex</taxon>
    </lineage>
</organism>
<accession>D4BHN4</accession>
<dbReference type="EMBL" id="ABWL02000021">
    <property type="protein sequence ID" value="EFE06984.1"/>
    <property type="molecule type" value="Genomic_DNA"/>
</dbReference>
<proteinExistence type="predicted"/>
<evidence type="ECO:0000313" key="1">
    <source>
        <dbReference type="EMBL" id="EFE06984.1"/>
    </source>
</evidence>
<reference evidence="1 2" key="1">
    <citation type="submission" date="2010-02" db="EMBL/GenBank/DDBJ databases">
        <authorList>
            <person name="Weinstock G."/>
            <person name="Sodergren E."/>
            <person name="Clifton S."/>
            <person name="Fulton L."/>
            <person name="Fulton B."/>
            <person name="Courtney L."/>
            <person name="Fronick C."/>
            <person name="Harrison M."/>
            <person name="Strong C."/>
            <person name="Farmer C."/>
            <person name="Delahaunty K."/>
            <person name="Markovic C."/>
            <person name="Hall O."/>
            <person name="Minx P."/>
            <person name="Tomlinson C."/>
            <person name="Mitreva M."/>
            <person name="Nelson J."/>
            <person name="Hou S."/>
            <person name="Wollam A."/>
            <person name="Pepin K.H."/>
            <person name="Johnson M."/>
            <person name="Bhonagiri V."/>
            <person name="Zhang X."/>
            <person name="Suruliraj S."/>
            <person name="Warren W."/>
            <person name="Chinwalla A."/>
            <person name="Mardis E.R."/>
            <person name="Wilson R.K."/>
        </authorList>
    </citation>
    <scope>NUCLEOTIDE SEQUENCE [LARGE SCALE GENOMIC DNA]</scope>
    <source>
        <strain evidence="1 2">ATCC 29220</strain>
    </source>
</reference>
<sequence>MSSDYLMADALVFPFEGRPVPLILPSFQPLPFQPLFAIFIPSVFEVVQVGQVVQPRQPWLGAVPPEKCQSEKWDRISNGCPTLYHFF</sequence>
<protein>
    <submittedName>
        <fullName evidence="1">Uncharacterized protein</fullName>
    </submittedName>
</protein>